<evidence type="ECO:0000256" key="2">
    <source>
        <dbReference type="ARBA" id="ARBA00023033"/>
    </source>
</evidence>
<keyword evidence="2" id="KW-0503">Monooxygenase</keyword>
<evidence type="ECO:0000259" key="5">
    <source>
        <dbReference type="Pfam" id="PF01494"/>
    </source>
</evidence>
<dbReference type="EMBL" id="JACEFO010001825">
    <property type="protein sequence ID" value="KAF8700841.1"/>
    <property type="molecule type" value="Genomic_DNA"/>
</dbReference>
<protein>
    <recommendedName>
        <fullName evidence="5">FAD-binding domain-containing protein</fullName>
    </recommendedName>
</protein>
<dbReference type="GO" id="GO:0071949">
    <property type="term" value="F:FAD binding"/>
    <property type="evidence" value="ECO:0007669"/>
    <property type="project" value="InterPro"/>
</dbReference>
<dbReference type="Pfam" id="PF01494">
    <property type="entry name" value="FAD_binding_3"/>
    <property type="match status" value="2"/>
</dbReference>
<dbReference type="InterPro" id="IPR036188">
    <property type="entry name" value="FAD/NAD-bd_sf"/>
</dbReference>
<name>A0A835BW88_9POAL</name>
<dbReference type="InterPro" id="IPR044560">
    <property type="entry name" value="MOase"/>
</dbReference>
<reference evidence="6" key="1">
    <citation type="submission" date="2020-07" db="EMBL/GenBank/DDBJ databases">
        <title>Genome sequence and genetic diversity analysis of an under-domesticated orphan crop, white fonio (Digitaria exilis).</title>
        <authorList>
            <person name="Bennetzen J.L."/>
            <person name="Chen S."/>
            <person name="Ma X."/>
            <person name="Wang X."/>
            <person name="Yssel A.E.J."/>
            <person name="Chaluvadi S.R."/>
            <person name="Johnson M."/>
            <person name="Gangashetty P."/>
            <person name="Hamidou F."/>
            <person name="Sanogo M.D."/>
            <person name="Zwaenepoel A."/>
            <person name="Wallace J."/>
            <person name="Van De Peer Y."/>
            <person name="Van Deynze A."/>
        </authorList>
    </citation>
    <scope>NUCLEOTIDE SEQUENCE</scope>
    <source>
        <tissue evidence="6">Leaves</tissue>
    </source>
</reference>
<dbReference type="OrthoDB" id="655030at2759"/>
<comment type="caution">
    <text evidence="6">The sequence shown here is derived from an EMBL/GenBank/DDBJ whole genome shotgun (WGS) entry which is preliminary data.</text>
</comment>
<evidence type="ECO:0000313" key="7">
    <source>
        <dbReference type="Proteomes" id="UP000636709"/>
    </source>
</evidence>
<evidence type="ECO:0000256" key="4">
    <source>
        <dbReference type="SAM" id="MobiDB-lite"/>
    </source>
</evidence>
<feature type="domain" description="FAD-binding" evidence="5">
    <location>
        <begin position="48"/>
        <end position="222"/>
    </location>
</feature>
<evidence type="ECO:0000256" key="3">
    <source>
        <dbReference type="ARBA" id="ARBA00024018"/>
    </source>
</evidence>
<keyword evidence="1" id="KW-0560">Oxidoreductase</keyword>
<feature type="region of interest" description="Disordered" evidence="4">
    <location>
        <begin position="1"/>
        <end position="25"/>
    </location>
</feature>
<dbReference type="GO" id="GO:0004497">
    <property type="term" value="F:monooxygenase activity"/>
    <property type="evidence" value="ECO:0007669"/>
    <property type="project" value="UniProtKB-KW"/>
</dbReference>
<evidence type="ECO:0000313" key="6">
    <source>
        <dbReference type="EMBL" id="KAF8700841.1"/>
    </source>
</evidence>
<dbReference type="PANTHER" id="PTHR45934">
    <property type="entry name" value="FAD/NAD(P)-BINDING OXIDOREDUCTASE FAMILY PROTEIN"/>
    <property type="match status" value="1"/>
</dbReference>
<keyword evidence="7" id="KW-1185">Reference proteome</keyword>
<dbReference type="Gene3D" id="3.50.50.60">
    <property type="entry name" value="FAD/NAD(P)-binding domain"/>
    <property type="match status" value="1"/>
</dbReference>
<dbReference type="AlphaFoldDB" id="A0A835BW88"/>
<feature type="compositionally biased region" description="Polar residues" evidence="4">
    <location>
        <begin position="1"/>
        <end position="11"/>
    </location>
</feature>
<dbReference type="PANTHER" id="PTHR45934:SF9">
    <property type="entry name" value="FAD_NAD(P)-BINDING OXIDOREDUCTASE FAMILY PROTEIN"/>
    <property type="match status" value="1"/>
</dbReference>
<dbReference type="SUPFAM" id="SSF51905">
    <property type="entry name" value="FAD/NAD(P)-binding domain"/>
    <property type="match status" value="1"/>
</dbReference>
<dbReference type="Proteomes" id="UP000636709">
    <property type="component" value="Unassembled WGS sequence"/>
</dbReference>
<gene>
    <name evidence="6" type="ORF">HU200_034205</name>
</gene>
<evidence type="ECO:0000256" key="1">
    <source>
        <dbReference type="ARBA" id="ARBA00023002"/>
    </source>
</evidence>
<organism evidence="6 7">
    <name type="scientific">Digitaria exilis</name>
    <dbReference type="NCBI Taxonomy" id="1010633"/>
    <lineage>
        <taxon>Eukaryota</taxon>
        <taxon>Viridiplantae</taxon>
        <taxon>Streptophyta</taxon>
        <taxon>Embryophyta</taxon>
        <taxon>Tracheophyta</taxon>
        <taxon>Spermatophyta</taxon>
        <taxon>Magnoliopsida</taxon>
        <taxon>Liliopsida</taxon>
        <taxon>Poales</taxon>
        <taxon>Poaceae</taxon>
        <taxon>PACMAD clade</taxon>
        <taxon>Panicoideae</taxon>
        <taxon>Panicodae</taxon>
        <taxon>Paniceae</taxon>
        <taxon>Anthephorinae</taxon>
        <taxon>Digitaria</taxon>
    </lineage>
</organism>
<comment type="similarity">
    <text evidence="3">Belongs to the 3-hydroxybenzoate 6-hydroxylase family.</text>
</comment>
<dbReference type="PRINTS" id="PR00420">
    <property type="entry name" value="RNGMNOXGNASE"/>
</dbReference>
<proteinExistence type="inferred from homology"/>
<accession>A0A835BW88</accession>
<dbReference type="InterPro" id="IPR002938">
    <property type="entry name" value="FAD-bd"/>
</dbReference>
<sequence length="487" mass="52200">MALVTSISSPQLGYCSSSPPPRRPRCRRLSPAAAMATSATPRRSKEATVIVGAGVAGLATALALRRLGVGATVLEQGETLRAGGTSLTLFKNGWRVLDSIGVADELRAKYLRIQGLLPAERRMRMRSPAAGGRDLREFSFEEEAPGQEVRAVERKVLLETLASKLPAGTISFSSKLKSIAEQGPDGTLLELEDGRQILSKIVIGCDGVNSPIARWMGFSEPRYVGHMAFRGLAEYADGQPFQPKVNYIYGRGVRAGFVPVSPTKVYWFICFNRQDPGIYSQIINAMISLSTKDKKMSLADNSCHAAGVFLAGPKITDPAALKSEALDLVRGWPSDLLAVMRSTPDGAVVRTPLVDRWLWPGVSPSASRGGRVVLAGDAWHPMTPNLGQGACCALEDAVVLARRLAPAADAVGAGVEAALRAYEAERWARVFPLTARAGLVGALVQWENPAVCAARDGVVIPRLVRLGPFLEHTNFECDLLDPAPQTP</sequence>
<feature type="domain" description="FAD-binding" evidence="5">
    <location>
        <begin position="368"/>
        <end position="430"/>
    </location>
</feature>